<reference evidence="3 4" key="2">
    <citation type="journal article" date="2009" name="Stand. Genomic Sci.">
        <title>Complete genome sequence of Staphylothermus marinus Stetter and Fiala 1986 type strain F1.</title>
        <authorList>
            <person name="Anderson I.J."/>
            <person name="Sun H."/>
            <person name="Lapidus A."/>
            <person name="Copeland A."/>
            <person name="Glavina Del Rio T."/>
            <person name="Tice H."/>
            <person name="Dalin E."/>
            <person name="Lucas S."/>
            <person name="Barry K."/>
            <person name="Land M."/>
            <person name="Richardson P."/>
            <person name="Huber H."/>
            <person name="Kyrpides N.C."/>
        </authorList>
    </citation>
    <scope>NUCLEOTIDE SEQUENCE [LARGE SCALE GENOMIC DNA]</scope>
    <source>
        <strain evidence="4">ATCC 43588 / DSM 3639 / JCM 9404 / F1</strain>
    </source>
</reference>
<dbReference type="InterPro" id="IPR020471">
    <property type="entry name" value="AKR"/>
</dbReference>
<dbReference type="InterPro" id="IPR023210">
    <property type="entry name" value="NADP_OxRdtase_dom"/>
</dbReference>
<gene>
    <name evidence="3" type="ordered locus">Smar_0921</name>
</gene>
<dbReference type="Pfam" id="PF00248">
    <property type="entry name" value="Aldo_ket_red"/>
    <property type="match status" value="1"/>
</dbReference>
<proteinExistence type="predicted"/>
<dbReference type="HOGENOM" id="CLU_023205_2_3_2"/>
<dbReference type="InterPro" id="IPR036812">
    <property type="entry name" value="NAD(P)_OxRdtase_dom_sf"/>
</dbReference>
<keyword evidence="4" id="KW-1185">Reference proteome</keyword>
<dbReference type="PRINTS" id="PR00069">
    <property type="entry name" value="ALDKETRDTASE"/>
</dbReference>
<dbReference type="OrthoDB" id="7236at2157"/>
<dbReference type="Gene3D" id="3.20.20.100">
    <property type="entry name" value="NADP-dependent oxidoreductase domain"/>
    <property type="match status" value="1"/>
</dbReference>
<dbReference type="eggNOG" id="arCOG01618">
    <property type="taxonomic scope" value="Archaea"/>
</dbReference>
<evidence type="ECO:0000313" key="4">
    <source>
        <dbReference type="Proteomes" id="UP000000254"/>
    </source>
</evidence>
<dbReference type="SUPFAM" id="SSF51430">
    <property type="entry name" value="NAD(P)-linked oxidoreductase"/>
    <property type="match status" value="1"/>
</dbReference>
<dbReference type="PROSITE" id="PS00062">
    <property type="entry name" value="ALDOKETO_REDUCTASE_2"/>
    <property type="match status" value="1"/>
</dbReference>
<organism evidence="3 4">
    <name type="scientific">Staphylothermus marinus (strain ATCC 43588 / DSM 3639 / JCM 9404 / F1)</name>
    <dbReference type="NCBI Taxonomy" id="399550"/>
    <lineage>
        <taxon>Archaea</taxon>
        <taxon>Thermoproteota</taxon>
        <taxon>Thermoprotei</taxon>
        <taxon>Desulfurococcales</taxon>
        <taxon>Desulfurococcaceae</taxon>
        <taxon>Staphylothermus</taxon>
    </lineage>
</organism>
<sequence>MEYVEIRNTGIKISRIGLGTWQFSEAWGVTNYEDAKKIVEKALEMGINFFDTAMVYGNGMSEEFLGRALRELSVKREEVFIATKIPGDFLTPEDVFRSVDKSLKRLGTEYIDLLQLHWPPCWHNHPTCPYMRALEKLVDLGKVRFLGVSNYPVKLLEEVRSCLSKTDIVSMQYRYNLIERQAEIELIPYAEKNNMIFLPWSPLSKGALTGKYSLDNLPEFQDVRHRDPIFHPENFKKIQPLIDALKQLSQKYNKSPAQISLNWMIMYSKNIVPIPGAKKPEHVVDNANSVGWRLSYEDWRLLDEISKGIRISYATWYLY</sequence>
<name>A3DN10_STAMF</name>
<dbReference type="InterPro" id="IPR050523">
    <property type="entry name" value="AKR_Detox_Biosynth"/>
</dbReference>
<feature type="domain" description="NADP-dependent oxidoreductase" evidence="2">
    <location>
        <begin position="15"/>
        <end position="306"/>
    </location>
</feature>
<dbReference type="PANTHER" id="PTHR43364">
    <property type="entry name" value="NADH-SPECIFIC METHYLGLYOXAL REDUCTASE-RELATED"/>
    <property type="match status" value="1"/>
</dbReference>
<dbReference type="CDD" id="cd19093">
    <property type="entry name" value="AKR_AtPLR-like"/>
    <property type="match status" value="1"/>
</dbReference>
<accession>A3DN10</accession>
<dbReference type="KEGG" id="smr:Smar_0921"/>
<dbReference type="PANTHER" id="PTHR43364:SF4">
    <property type="entry name" value="NAD(P)-LINKED OXIDOREDUCTASE SUPERFAMILY PROTEIN"/>
    <property type="match status" value="1"/>
</dbReference>
<dbReference type="STRING" id="399550.Smar_0921"/>
<dbReference type="GO" id="GO:0016491">
    <property type="term" value="F:oxidoreductase activity"/>
    <property type="evidence" value="ECO:0007669"/>
    <property type="project" value="UniProtKB-KW"/>
</dbReference>
<evidence type="ECO:0000313" key="3">
    <source>
        <dbReference type="EMBL" id="ABN70020.1"/>
    </source>
</evidence>
<dbReference type="AlphaFoldDB" id="A3DN10"/>
<protein>
    <submittedName>
        <fullName evidence="3">Aldo/keto reductase</fullName>
    </submittedName>
</protein>
<dbReference type="InterPro" id="IPR018170">
    <property type="entry name" value="Aldo/ket_reductase_CS"/>
</dbReference>
<evidence type="ECO:0000256" key="1">
    <source>
        <dbReference type="ARBA" id="ARBA00023002"/>
    </source>
</evidence>
<evidence type="ECO:0000259" key="2">
    <source>
        <dbReference type="Pfam" id="PF00248"/>
    </source>
</evidence>
<dbReference type="Proteomes" id="UP000000254">
    <property type="component" value="Chromosome"/>
</dbReference>
<dbReference type="PIRSF" id="PIRSF000097">
    <property type="entry name" value="AKR"/>
    <property type="match status" value="1"/>
</dbReference>
<dbReference type="EMBL" id="CP000575">
    <property type="protein sequence ID" value="ABN70020.1"/>
    <property type="molecule type" value="Genomic_DNA"/>
</dbReference>
<reference evidence="4" key="1">
    <citation type="journal article" date="2009" name="BMC Genomics">
        <title>The complete genome sequence of Staphylothermus marinus reveals differences in sulfur metabolism among heterotrophic Crenarchaeota.</title>
        <authorList>
            <person name="Anderson I.J."/>
            <person name="Dharmarajan L."/>
            <person name="Rodriguez J."/>
            <person name="Hooper S."/>
            <person name="Porat I."/>
            <person name="Ulrich L.E."/>
            <person name="Elkins J.G."/>
            <person name="Mavromatis K."/>
            <person name="Sun H."/>
            <person name="Land M."/>
            <person name="Lapidus A."/>
            <person name="Lucas S."/>
            <person name="Barry K."/>
            <person name="Huber H."/>
            <person name="Zhulin I.B."/>
            <person name="Whitman W.B."/>
            <person name="Mukhopadhyay B."/>
            <person name="Woese C."/>
            <person name="Bristow J."/>
            <person name="Kyrpides N."/>
        </authorList>
    </citation>
    <scope>NUCLEOTIDE SEQUENCE [LARGE SCALE GENOMIC DNA]</scope>
    <source>
        <strain evidence="4">ATCC 43588 / DSM 3639 / JCM 9404 / F1</strain>
    </source>
</reference>
<dbReference type="RefSeq" id="WP_011839211.1">
    <property type="nucleotide sequence ID" value="NC_009033.1"/>
</dbReference>
<dbReference type="GeneID" id="4908009"/>
<keyword evidence="1" id="KW-0560">Oxidoreductase</keyword>